<dbReference type="RefSeq" id="WP_009245486.1">
    <property type="nucleotide sequence ID" value="NZ_CABKQB010000010.1"/>
</dbReference>
<keyword evidence="2" id="KW-0731">Sigma factor</keyword>
<dbReference type="Gene3D" id="1.10.1740.10">
    <property type="match status" value="1"/>
</dbReference>
<name>A0A9Q4F2D7_MEDGN</name>
<dbReference type="GO" id="GO:0006352">
    <property type="term" value="P:DNA-templated transcription initiation"/>
    <property type="evidence" value="ECO:0007669"/>
    <property type="project" value="InterPro"/>
</dbReference>
<dbReference type="AlphaFoldDB" id="A0A9Q4F2D7"/>
<evidence type="ECO:0000256" key="1">
    <source>
        <dbReference type="ARBA" id="ARBA00023015"/>
    </source>
</evidence>
<reference evidence="6" key="1">
    <citation type="submission" date="2022-11" db="EMBL/GenBank/DDBJ databases">
        <title>Temperate bacteriophages infecting mucin-degrading bacterium Ruminococcus gnavus from the human gut.</title>
        <authorList>
            <person name="Buttimer C."/>
        </authorList>
    </citation>
    <scope>NUCLEOTIDE SEQUENCE</scope>
    <source>
        <strain evidence="6">CCUG 49994</strain>
    </source>
</reference>
<accession>A0A9Q4F2D7</accession>
<keyword evidence="1" id="KW-0805">Transcription regulation</keyword>
<organism evidence="6 7">
    <name type="scientific">Mediterraneibacter gnavus</name>
    <name type="common">Ruminococcus gnavus</name>
    <dbReference type="NCBI Taxonomy" id="33038"/>
    <lineage>
        <taxon>Bacteria</taxon>
        <taxon>Bacillati</taxon>
        <taxon>Bacillota</taxon>
        <taxon>Clostridia</taxon>
        <taxon>Lachnospirales</taxon>
        <taxon>Lachnospiraceae</taxon>
        <taxon>Mediterraneibacter</taxon>
    </lineage>
</organism>
<dbReference type="InterPro" id="IPR014284">
    <property type="entry name" value="RNA_pol_sigma-70_dom"/>
</dbReference>
<dbReference type="NCBIfam" id="TIGR02937">
    <property type="entry name" value="sigma70-ECF"/>
    <property type="match status" value="1"/>
</dbReference>
<dbReference type="EMBL" id="JAPRAY010000003">
    <property type="protein sequence ID" value="MCZ0666628.1"/>
    <property type="molecule type" value="Genomic_DNA"/>
</dbReference>
<dbReference type="SUPFAM" id="SSF88946">
    <property type="entry name" value="Sigma2 domain of RNA polymerase sigma factors"/>
    <property type="match status" value="1"/>
</dbReference>
<proteinExistence type="predicted"/>
<evidence type="ECO:0000313" key="6">
    <source>
        <dbReference type="EMBL" id="MCZ0666628.1"/>
    </source>
</evidence>
<keyword evidence="3" id="KW-0238">DNA-binding</keyword>
<gene>
    <name evidence="6" type="ORF">OZZ17_03635</name>
</gene>
<dbReference type="GO" id="GO:0016987">
    <property type="term" value="F:sigma factor activity"/>
    <property type="evidence" value="ECO:0007669"/>
    <property type="project" value="UniProtKB-KW"/>
</dbReference>
<keyword evidence="4" id="KW-0804">Transcription</keyword>
<dbReference type="InterPro" id="IPR013325">
    <property type="entry name" value="RNA_pol_sigma_r2"/>
</dbReference>
<feature type="domain" description="RNA polymerase sigma-70 region 2" evidence="5">
    <location>
        <begin position="11"/>
        <end position="71"/>
    </location>
</feature>
<dbReference type="InterPro" id="IPR007627">
    <property type="entry name" value="RNA_pol_sigma70_r2"/>
</dbReference>
<evidence type="ECO:0000313" key="7">
    <source>
        <dbReference type="Proteomes" id="UP001079535"/>
    </source>
</evidence>
<dbReference type="Proteomes" id="UP001079535">
    <property type="component" value="Unassembled WGS sequence"/>
</dbReference>
<dbReference type="Pfam" id="PF04542">
    <property type="entry name" value="Sigma70_r2"/>
    <property type="match status" value="1"/>
</dbReference>
<dbReference type="GO" id="GO:0003677">
    <property type="term" value="F:DNA binding"/>
    <property type="evidence" value="ECO:0007669"/>
    <property type="project" value="UniProtKB-KW"/>
</dbReference>
<evidence type="ECO:0000256" key="4">
    <source>
        <dbReference type="ARBA" id="ARBA00023163"/>
    </source>
</evidence>
<evidence type="ECO:0000256" key="3">
    <source>
        <dbReference type="ARBA" id="ARBA00023125"/>
    </source>
</evidence>
<comment type="caution">
    <text evidence="6">The sequence shown here is derived from an EMBL/GenBank/DDBJ whole genome shotgun (WGS) entry which is preliminary data.</text>
</comment>
<dbReference type="PANTHER" id="PTHR30385:SF4">
    <property type="entry name" value="RNA POLYMERASE SIGMA-E FACTOR"/>
    <property type="match status" value="1"/>
</dbReference>
<dbReference type="PANTHER" id="PTHR30385">
    <property type="entry name" value="SIGMA FACTOR F FLAGELLAR"/>
    <property type="match status" value="1"/>
</dbReference>
<evidence type="ECO:0000259" key="5">
    <source>
        <dbReference type="Pfam" id="PF04542"/>
    </source>
</evidence>
<evidence type="ECO:0000256" key="2">
    <source>
        <dbReference type="ARBA" id="ARBA00023082"/>
    </source>
</evidence>
<protein>
    <submittedName>
        <fullName evidence="6">Sigma-70 family RNA polymerase sigma factor</fullName>
    </submittedName>
</protein>
<sequence length="171" mass="20271">MTDYQKQLVTDNHNLIYRFLQKEKLNMEDWYDLAAIGMCKAAKTFNEGTSKFSTYAFKCMFNEVYSEKKKELRQRAIPKNEILYYNTEYENESGNKVEFIDKMQSDQNVENDCIHKVALRNAFNKMKEKHKPIISLFLQGYKQVEIMKIAGCSQPHVSRVMKKFVDEYARC</sequence>